<dbReference type="STRING" id="584.AOUC001_09415"/>
<dbReference type="NCBIfam" id="TIGR04025">
    <property type="entry name" value="PPOX_FMN_DR2398"/>
    <property type="match status" value="1"/>
</dbReference>
<dbReference type="Proteomes" id="UP000195540">
    <property type="component" value="Chromosome"/>
</dbReference>
<name>A0A1Z1SWK8_PROMI</name>
<dbReference type="AlphaFoldDB" id="A0A1Z1SWK8"/>
<dbReference type="InterPro" id="IPR024029">
    <property type="entry name" value="Pyridox_Oxase_FMN-dep"/>
</dbReference>
<dbReference type="GeneID" id="6800294"/>
<reference evidence="3 5" key="2">
    <citation type="submission" date="2018-06" db="EMBL/GenBank/DDBJ databases">
        <authorList>
            <consortium name="Pathogen Informatics"/>
            <person name="Doyle S."/>
        </authorList>
    </citation>
    <scope>NUCLEOTIDE SEQUENCE [LARGE SCALE GENOMIC DNA]</scope>
    <source>
        <strain evidence="3 5">NCTC10975</strain>
    </source>
</reference>
<evidence type="ECO:0000313" key="5">
    <source>
        <dbReference type="Proteomes" id="UP000251485"/>
    </source>
</evidence>
<reference evidence="2 4" key="1">
    <citation type="submission" date="2017-05" db="EMBL/GenBank/DDBJ databases">
        <title>Whole genome sequencing of Proteus mirabilis AR_0155.</title>
        <authorList>
            <person name="Conlan S."/>
            <person name="Thomas P.J."/>
            <person name="Mullikin J."/>
            <person name="Frank K.M."/>
            <person name="Segre J.A."/>
        </authorList>
    </citation>
    <scope>NUCLEOTIDE SEQUENCE [LARGE SCALE GENOMIC DNA]</scope>
    <source>
        <strain evidence="2 4">AR_0155</strain>
    </source>
</reference>
<dbReference type="OrthoDB" id="9796486at2"/>
<dbReference type="EMBL" id="CP021694">
    <property type="protein sequence ID" value="ARX34935.1"/>
    <property type="molecule type" value="Genomic_DNA"/>
</dbReference>
<evidence type="ECO:0000313" key="4">
    <source>
        <dbReference type="Proteomes" id="UP000195540"/>
    </source>
</evidence>
<dbReference type="InterPro" id="IPR011576">
    <property type="entry name" value="Pyridox_Oxase_N"/>
</dbReference>
<dbReference type="OMA" id="FFQCARA"/>
<protein>
    <submittedName>
        <fullName evidence="2">Flavin-nucleotide-binding protein</fullName>
    </submittedName>
    <submittedName>
        <fullName evidence="3">Pyridoxamine 5'-phosphate oxidase</fullName>
    </submittedName>
</protein>
<dbReference type="RefSeq" id="WP_004242912.1">
    <property type="nucleotide sequence ID" value="NZ_ABFDCH020000049.1"/>
</dbReference>
<dbReference type="Pfam" id="PF01243">
    <property type="entry name" value="PNPOx_N"/>
    <property type="match status" value="1"/>
</dbReference>
<sequence length="205" mass="23321">MKNTIVKDLKTLEEIYGQPAEPSVLKEVDFIHPLYRPYIEATPFVALATYSADGMDVSPRGDEPGFIHIEDDHTLLLPDRRGNNRIDSMRNLLINPAIALLVLVPGINETLRINGHAEILIDEETLARFKYNNALPRSVLRIHVERVFFQCGRALIRSGLWENKYLADKSTIPAPGQILKSISHQQFDGDKYDAQLPERIMKTLY</sequence>
<evidence type="ECO:0000259" key="1">
    <source>
        <dbReference type="Pfam" id="PF01243"/>
    </source>
</evidence>
<dbReference type="KEGG" id="pvl:AOB99_08160"/>
<evidence type="ECO:0000313" key="2">
    <source>
        <dbReference type="EMBL" id="ARX34935.1"/>
    </source>
</evidence>
<proteinExistence type="predicted"/>
<dbReference type="InterPro" id="IPR012349">
    <property type="entry name" value="Split_barrel_FMN-bd"/>
</dbReference>
<dbReference type="EMBL" id="UAUE01000033">
    <property type="protein sequence ID" value="SPZ03083.1"/>
    <property type="molecule type" value="Genomic_DNA"/>
</dbReference>
<dbReference type="PANTHER" id="PTHR42815">
    <property type="entry name" value="FAD-BINDING, PUTATIVE (AFU_ORTHOLOGUE AFUA_6G07600)-RELATED"/>
    <property type="match status" value="1"/>
</dbReference>
<accession>A0A1Z1SWK8</accession>
<organism evidence="3 5">
    <name type="scientific">Proteus mirabilis</name>
    <dbReference type="NCBI Taxonomy" id="584"/>
    <lineage>
        <taxon>Bacteria</taxon>
        <taxon>Pseudomonadati</taxon>
        <taxon>Pseudomonadota</taxon>
        <taxon>Gammaproteobacteria</taxon>
        <taxon>Enterobacterales</taxon>
        <taxon>Morganellaceae</taxon>
        <taxon>Proteus</taxon>
    </lineage>
</organism>
<dbReference type="Gene3D" id="2.30.110.10">
    <property type="entry name" value="Electron Transport, Fmn-binding Protein, Chain A"/>
    <property type="match status" value="1"/>
</dbReference>
<dbReference type="PANTHER" id="PTHR42815:SF2">
    <property type="entry name" value="FAD-BINDING, PUTATIVE (AFU_ORTHOLOGUE AFUA_6G07600)-RELATED"/>
    <property type="match status" value="1"/>
</dbReference>
<evidence type="ECO:0000313" key="3">
    <source>
        <dbReference type="EMBL" id="SPZ03083.1"/>
    </source>
</evidence>
<feature type="domain" description="Pyridoxamine 5'-phosphate oxidase N-terminal" evidence="1">
    <location>
        <begin position="34"/>
        <end position="151"/>
    </location>
</feature>
<dbReference type="Proteomes" id="UP000251485">
    <property type="component" value="Unassembled WGS sequence"/>
</dbReference>
<dbReference type="SUPFAM" id="SSF50475">
    <property type="entry name" value="FMN-binding split barrel"/>
    <property type="match status" value="1"/>
</dbReference>
<gene>
    <name evidence="2" type="ORF">AM402_12520</name>
    <name evidence="3" type="ORF">NCTC10975_04765</name>
</gene>